<proteinExistence type="predicted"/>
<protein>
    <submittedName>
        <fullName evidence="1">Uncharacterized protein</fullName>
    </submittedName>
</protein>
<evidence type="ECO:0000313" key="1">
    <source>
        <dbReference type="EMBL" id="BAT27370.1"/>
    </source>
</evidence>
<dbReference type="EMBL" id="LC066375">
    <property type="protein sequence ID" value="BAT27370.1"/>
    <property type="molecule type" value="Genomic_DNA"/>
</dbReference>
<sequence length="161" mass="18185">MSFMYNPLNGSPSAVAEQMRFEVERIYGILLTHRSRRPSKTPRDRLPFFMACPDFPVPKYERDRFSAISINHGRHLHALDLSPPRTRTASNLADIVAERQSLLAGHNRPLSHVYAETMTGSPEEATAYVMKAIGRGRASLDDLIIMPRASGEARYGRLFQN</sequence>
<organism evidence="1">
    <name type="scientific">Aureimonas frigidaquae</name>
    <dbReference type="NCBI Taxonomy" id="424757"/>
    <lineage>
        <taxon>Bacteria</taxon>
        <taxon>Pseudomonadati</taxon>
        <taxon>Pseudomonadota</taxon>
        <taxon>Alphaproteobacteria</taxon>
        <taxon>Hyphomicrobiales</taxon>
        <taxon>Aurantimonadaceae</taxon>
        <taxon>Aureimonas</taxon>
    </lineage>
</organism>
<name>A0A0P0Z0A5_9HYPH</name>
<accession>A0A0P0Z0A5</accession>
<reference evidence="1" key="1">
    <citation type="journal article" date="2015" name="Proc. Natl. Acad. Sci. U.S.A.">
        <title>Bacterial clade with the ribosomal RNA operon on a small plasmid rather than the chromosome.</title>
        <authorList>
            <person name="Anda M."/>
            <person name="Ohtsubo Y."/>
            <person name="Okubo T."/>
            <person name="Sugawara M."/>
            <person name="Nagata Y."/>
            <person name="Tsuda M."/>
            <person name="Minamisawa K."/>
            <person name="Mitsui H."/>
        </authorList>
    </citation>
    <scope>NUCLEOTIDE SEQUENCE</scope>
    <source>
        <strain evidence="1">JCM 14755</strain>
    </source>
</reference>
<dbReference type="AlphaFoldDB" id="A0A0P0Z0A5"/>